<name>A0A251NSW3_PRUPE</name>
<dbReference type="PANTHER" id="PTHR10177">
    <property type="entry name" value="CYCLINS"/>
    <property type="match status" value="1"/>
</dbReference>
<evidence type="ECO:0000256" key="3">
    <source>
        <dbReference type="ARBA" id="ARBA00022618"/>
    </source>
</evidence>
<evidence type="ECO:0000256" key="2">
    <source>
        <dbReference type="ARBA" id="ARBA00011177"/>
    </source>
</evidence>
<dbReference type="SUPFAM" id="SSF47954">
    <property type="entry name" value="Cyclin-like"/>
    <property type="match status" value="2"/>
</dbReference>
<feature type="region of interest" description="Disordered" evidence="7">
    <location>
        <begin position="304"/>
        <end position="332"/>
    </location>
</feature>
<evidence type="ECO:0000256" key="1">
    <source>
        <dbReference type="ARBA" id="ARBA00009065"/>
    </source>
</evidence>
<dbReference type="InterPro" id="IPR036915">
    <property type="entry name" value="Cyclin-like_sf"/>
</dbReference>
<evidence type="ECO:0000313" key="9">
    <source>
        <dbReference type="EMBL" id="ONI02404.1"/>
    </source>
</evidence>
<dbReference type="CDD" id="cd20544">
    <property type="entry name" value="CYCLIN_AtCycD-like_rpt2"/>
    <property type="match status" value="1"/>
</dbReference>
<feature type="compositionally biased region" description="Basic and acidic residues" evidence="7">
    <location>
        <begin position="313"/>
        <end position="326"/>
    </location>
</feature>
<dbReference type="Proteomes" id="UP000006882">
    <property type="component" value="Chromosome G6"/>
</dbReference>
<evidence type="ECO:0000256" key="7">
    <source>
        <dbReference type="SAM" id="MobiDB-lite"/>
    </source>
</evidence>
<sequence length="332" mass="36718">MADSFDCANSNLLCAENSDTCFDDLNSNTIDDLGLFPSMPHIINNTHNQDPSFNHNRSKSMIDFPLQSEEGVSSMVKRESEHFPRDDYLKRLRNGDLDLGSRREALDWISKRGKAWAVQLLAVACLSIAAKVEETTVPQSVDLQVGDPKFVFEAKTILRMELLVMSTLKWRMQACTPYSFIDYFLSKISDDQHPSTSSICRSEQLILSTIRGIDFLEFRPSEIAAAVAICISGETQAVDIDKAISCFMHVDKVRVLKCLELMKDLSLISGSANRGSASASSVPQSPVGVLDAACLSYKSDEFTVGSCANSSHKSPDIKRRKPDNPSKMDSQS</sequence>
<keyword evidence="3" id="KW-0132">Cell division</keyword>
<dbReference type="EMBL" id="CM007656">
    <property type="protein sequence ID" value="ONI02404.1"/>
    <property type="molecule type" value="Genomic_DNA"/>
</dbReference>
<dbReference type="InterPro" id="IPR004367">
    <property type="entry name" value="Cyclin_C-dom"/>
</dbReference>
<dbReference type="FunFam" id="1.10.472.10:FF:000040">
    <property type="entry name" value="D6-type cyclin"/>
    <property type="match status" value="1"/>
</dbReference>
<evidence type="ECO:0000259" key="8">
    <source>
        <dbReference type="SMART" id="SM01332"/>
    </source>
</evidence>
<organism evidence="9 10">
    <name type="scientific">Prunus persica</name>
    <name type="common">Peach</name>
    <name type="synonym">Amygdalus persica</name>
    <dbReference type="NCBI Taxonomy" id="3760"/>
    <lineage>
        <taxon>Eukaryota</taxon>
        <taxon>Viridiplantae</taxon>
        <taxon>Streptophyta</taxon>
        <taxon>Embryophyta</taxon>
        <taxon>Tracheophyta</taxon>
        <taxon>Spermatophyta</taxon>
        <taxon>Magnoliopsida</taxon>
        <taxon>eudicotyledons</taxon>
        <taxon>Gunneridae</taxon>
        <taxon>Pentapetalae</taxon>
        <taxon>rosids</taxon>
        <taxon>fabids</taxon>
        <taxon>Rosales</taxon>
        <taxon>Rosaceae</taxon>
        <taxon>Amygdaloideae</taxon>
        <taxon>Amygdaleae</taxon>
        <taxon>Prunus</taxon>
    </lineage>
</organism>
<dbReference type="Pfam" id="PF00134">
    <property type="entry name" value="Cyclin_N"/>
    <property type="match status" value="1"/>
</dbReference>
<dbReference type="Gene3D" id="1.10.472.10">
    <property type="entry name" value="Cyclin-like"/>
    <property type="match status" value="2"/>
</dbReference>
<proteinExistence type="inferred from homology"/>
<comment type="subunit">
    <text evidence="2">Interacts with the CDC2 protein kinase to form a serine/threonine kinase holoenzyme complex also known as maturation promoting factor (MPF). The cyclin subunit imparts substrate specificity to the complex.</text>
</comment>
<dbReference type="Pfam" id="PF02984">
    <property type="entry name" value="Cyclin_C"/>
    <property type="match status" value="1"/>
</dbReference>
<comment type="similarity">
    <text evidence="1">Belongs to the cyclin family. Cyclin D subfamily.</text>
</comment>
<evidence type="ECO:0000256" key="6">
    <source>
        <dbReference type="ARBA" id="ARBA00032263"/>
    </source>
</evidence>
<dbReference type="InterPro" id="IPR039361">
    <property type="entry name" value="Cyclin"/>
</dbReference>
<dbReference type="SMART" id="SM01332">
    <property type="entry name" value="Cyclin_C"/>
    <property type="match status" value="1"/>
</dbReference>
<accession>A0A251NSW3</accession>
<keyword evidence="4" id="KW-0195">Cyclin</keyword>
<dbReference type="Gramene" id="ONI02404">
    <property type="protein sequence ID" value="ONI02404"/>
    <property type="gene ID" value="PRUPE_6G196300"/>
</dbReference>
<evidence type="ECO:0000256" key="4">
    <source>
        <dbReference type="ARBA" id="ARBA00023127"/>
    </source>
</evidence>
<dbReference type="GO" id="GO:0051301">
    <property type="term" value="P:cell division"/>
    <property type="evidence" value="ECO:0007669"/>
    <property type="project" value="UniProtKB-KW"/>
</dbReference>
<feature type="domain" description="Cyclin C-terminal" evidence="8">
    <location>
        <begin position="175"/>
        <end position="285"/>
    </location>
</feature>
<evidence type="ECO:0000313" key="10">
    <source>
        <dbReference type="Proteomes" id="UP000006882"/>
    </source>
</evidence>
<protein>
    <recommendedName>
        <fullName evidence="6">B-like cyclin</fullName>
    </recommendedName>
</protein>
<reference evidence="9 10" key="1">
    <citation type="journal article" date="2013" name="Nat. Genet.">
        <title>The high-quality draft genome of peach (Prunus persica) identifies unique patterns of genetic diversity, domestication and genome evolution.</title>
        <authorList>
            <consortium name="International Peach Genome Initiative"/>
            <person name="Verde I."/>
            <person name="Abbott A.G."/>
            <person name="Scalabrin S."/>
            <person name="Jung S."/>
            <person name="Shu S."/>
            <person name="Marroni F."/>
            <person name="Zhebentyayeva T."/>
            <person name="Dettori M.T."/>
            <person name="Grimwood J."/>
            <person name="Cattonaro F."/>
            <person name="Zuccolo A."/>
            <person name="Rossini L."/>
            <person name="Jenkins J."/>
            <person name="Vendramin E."/>
            <person name="Meisel L.A."/>
            <person name="Decroocq V."/>
            <person name="Sosinski B."/>
            <person name="Prochnik S."/>
            <person name="Mitros T."/>
            <person name="Policriti A."/>
            <person name="Cipriani G."/>
            <person name="Dondini L."/>
            <person name="Ficklin S."/>
            <person name="Goodstein D.M."/>
            <person name="Xuan P."/>
            <person name="Del Fabbro C."/>
            <person name="Aramini V."/>
            <person name="Copetti D."/>
            <person name="Gonzalez S."/>
            <person name="Horner D.S."/>
            <person name="Falchi R."/>
            <person name="Lucas S."/>
            <person name="Mica E."/>
            <person name="Maldonado J."/>
            <person name="Lazzari B."/>
            <person name="Bielenberg D."/>
            <person name="Pirona R."/>
            <person name="Miculan M."/>
            <person name="Barakat A."/>
            <person name="Testolin R."/>
            <person name="Stella A."/>
            <person name="Tartarini S."/>
            <person name="Tonutti P."/>
            <person name="Arus P."/>
            <person name="Orellana A."/>
            <person name="Wells C."/>
            <person name="Main D."/>
            <person name="Vizzotto G."/>
            <person name="Silva H."/>
            <person name="Salamini F."/>
            <person name="Schmutz J."/>
            <person name="Morgante M."/>
            <person name="Rokhsar D.S."/>
        </authorList>
    </citation>
    <scope>NUCLEOTIDE SEQUENCE [LARGE SCALE GENOMIC DNA]</scope>
    <source>
        <strain evidence="10">cv. Nemared</strain>
    </source>
</reference>
<dbReference type="AlphaFoldDB" id="A0A251NSW3"/>
<gene>
    <name evidence="9" type="ORF">PRUPE_6G196300</name>
</gene>
<dbReference type="InterPro" id="IPR006671">
    <property type="entry name" value="Cyclin_N"/>
</dbReference>
<keyword evidence="10" id="KW-1185">Reference proteome</keyword>
<evidence type="ECO:0000256" key="5">
    <source>
        <dbReference type="ARBA" id="ARBA00023306"/>
    </source>
</evidence>
<keyword evidence="5" id="KW-0131">Cell cycle</keyword>